<dbReference type="InParanoid" id="A0A4S2MPR9"/>
<proteinExistence type="predicted"/>
<gene>
    <name evidence="2" type="ORF">EX30DRAFT_120032</name>
</gene>
<sequence>MDGWMHRRCRVLVGWCALYTAHGASSSGLITPGSNYKAKRKTRNRADNITQLNKKKKEQVRLCVASSFIQHPSSIIFVRYSSGIAVTATKCP</sequence>
<evidence type="ECO:0000256" key="1">
    <source>
        <dbReference type="SAM" id="SignalP"/>
    </source>
</evidence>
<feature type="signal peptide" evidence="1">
    <location>
        <begin position="1"/>
        <end position="23"/>
    </location>
</feature>
<keyword evidence="3" id="KW-1185">Reference proteome</keyword>
<evidence type="ECO:0000313" key="2">
    <source>
        <dbReference type="EMBL" id="TGZ79192.1"/>
    </source>
</evidence>
<reference evidence="2 3" key="1">
    <citation type="submission" date="2019-04" db="EMBL/GenBank/DDBJ databases">
        <title>Comparative genomics and transcriptomics to analyze fruiting body development in filamentous ascomycetes.</title>
        <authorList>
            <consortium name="DOE Joint Genome Institute"/>
            <person name="Lutkenhaus R."/>
            <person name="Traeger S."/>
            <person name="Breuer J."/>
            <person name="Kuo A."/>
            <person name="Lipzen A."/>
            <person name="Pangilinan J."/>
            <person name="Dilworth D."/>
            <person name="Sandor L."/>
            <person name="Poggeler S."/>
            <person name="Barry K."/>
            <person name="Grigoriev I.V."/>
            <person name="Nowrousian M."/>
        </authorList>
    </citation>
    <scope>NUCLEOTIDE SEQUENCE [LARGE SCALE GENOMIC DNA]</scope>
    <source>
        <strain evidence="2 3">CBS 389.68</strain>
    </source>
</reference>
<keyword evidence="1" id="KW-0732">Signal</keyword>
<evidence type="ECO:0000313" key="3">
    <source>
        <dbReference type="Proteomes" id="UP000298138"/>
    </source>
</evidence>
<accession>A0A4S2MPR9</accession>
<dbReference type="EMBL" id="ML220134">
    <property type="protein sequence ID" value="TGZ79192.1"/>
    <property type="molecule type" value="Genomic_DNA"/>
</dbReference>
<dbReference type="AlphaFoldDB" id="A0A4S2MPR9"/>
<organism evidence="2 3">
    <name type="scientific">Ascodesmis nigricans</name>
    <dbReference type="NCBI Taxonomy" id="341454"/>
    <lineage>
        <taxon>Eukaryota</taxon>
        <taxon>Fungi</taxon>
        <taxon>Dikarya</taxon>
        <taxon>Ascomycota</taxon>
        <taxon>Pezizomycotina</taxon>
        <taxon>Pezizomycetes</taxon>
        <taxon>Pezizales</taxon>
        <taxon>Ascodesmidaceae</taxon>
        <taxon>Ascodesmis</taxon>
    </lineage>
</organism>
<name>A0A4S2MPR9_9PEZI</name>
<protein>
    <recommendedName>
        <fullName evidence="4">Secreted protein</fullName>
    </recommendedName>
</protein>
<dbReference type="Proteomes" id="UP000298138">
    <property type="component" value="Unassembled WGS sequence"/>
</dbReference>
<feature type="chain" id="PRO_5020553044" description="Secreted protein" evidence="1">
    <location>
        <begin position="24"/>
        <end position="92"/>
    </location>
</feature>
<evidence type="ECO:0008006" key="4">
    <source>
        <dbReference type="Google" id="ProtNLM"/>
    </source>
</evidence>